<comment type="caution">
    <text evidence="2">The sequence shown here is derived from an EMBL/GenBank/DDBJ whole genome shotgun (WGS) entry which is preliminary data.</text>
</comment>
<dbReference type="SUPFAM" id="SSF57802">
    <property type="entry name" value="Rubredoxin-like"/>
    <property type="match status" value="1"/>
</dbReference>
<evidence type="ECO:0000259" key="1">
    <source>
        <dbReference type="PROSITE" id="PS50903"/>
    </source>
</evidence>
<reference evidence="2" key="1">
    <citation type="submission" date="2020-07" db="EMBL/GenBank/DDBJ databases">
        <title>Huge and variable diversity of episymbiotic CPR bacteria and DPANN archaea in groundwater ecosystems.</title>
        <authorList>
            <person name="He C.Y."/>
            <person name="Keren R."/>
            <person name="Whittaker M."/>
            <person name="Farag I.F."/>
            <person name="Doudna J."/>
            <person name="Cate J.H.D."/>
            <person name="Banfield J.F."/>
        </authorList>
    </citation>
    <scope>NUCLEOTIDE SEQUENCE</scope>
    <source>
        <strain evidence="2">NC_groundwater_672_Ag_B-0.1um_62_36</strain>
    </source>
</reference>
<accession>A0A932CP64</accession>
<dbReference type="EMBL" id="JACPRF010000235">
    <property type="protein sequence ID" value="MBI2876789.1"/>
    <property type="molecule type" value="Genomic_DNA"/>
</dbReference>
<evidence type="ECO:0000313" key="3">
    <source>
        <dbReference type="Proteomes" id="UP000769766"/>
    </source>
</evidence>
<dbReference type="InterPro" id="IPR048574">
    <property type="entry name" value="RUBY_RBDX"/>
</dbReference>
<dbReference type="Proteomes" id="UP000769766">
    <property type="component" value="Unassembled WGS sequence"/>
</dbReference>
<dbReference type="GO" id="GO:0005506">
    <property type="term" value="F:iron ion binding"/>
    <property type="evidence" value="ECO:0007669"/>
    <property type="project" value="InterPro"/>
</dbReference>
<name>A0A932CP64_UNCTE</name>
<dbReference type="Pfam" id="PF21349">
    <property type="entry name" value="RUBY_RBDX"/>
    <property type="match status" value="1"/>
</dbReference>
<feature type="domain" description="Rubredoxin-like" evidence="1">
    <location>
        <begin position="29"/>
        <end position="63"/>
    </location>
</feature>
<dbReference type="PROSITE" id="PS50903">
    <property type="entry name" value="RUBREDOXIN_LIKE"/>
    <property type="match status" value="1"/>
</dbReference>
<dbReference type="CDD" id="cd00350">
    <property type="entry name" value="rubredoxin_like"/>
    <property type="match status" value="1"/>
</dbReference>
<protein>
    <recommendedName>
        <fullName evidence="1">Rubredoxin-like domain-containing protein</fullName>
    </recommendedName>
</protein>
<organism evidence="2 3">
    <name type="scientific">Tectimicrobiota bacterium</name>
    <dbReference type="NCBI Taxonomy" id="2528274"/>
    <lineage>
        <taxon>Bacteria</taxon>
        <taxon>Pseudomonadati</taxon>
        <taxon>Nitrospinota/Tectimicrobiota group</taxon>
        <taxon>Candidatus Tectimicrobiota</taxon>
    </lineage>
</organism>
<gene>
    <name evidence="2" type="ORF">HYY20_07900</name>
</gene>
<dbReference type="InterPro" id="IPR024934">
    <property type="entry name" value="Rubredoxin-like_dom"/>
</dbReference>
<evidence type="ECO:0000313" key="2">
    <source>
        <dbReference type="EMBL" id="MBI2876789.1"/>
    </source>
</evidence>
<proteinExistence type="predicted"/>
<sequence>MGWFSKTNKEKVEASQGDVVTKEEITAATTTWRCSTCGWETVGEFPPEHCPLCGAPREDFVKVEK</sequence>
<dbReference type="Gene3D" id="2.20.28.10">
    <property type="match status" value="1"/>
</dbReference>
<dbReference type="AlphaFoldDB" id="A0A932CP64"/>